<dbReference type="Proteomes" id="UP000230790">
    <property type="component" value="Unassembled WGS sequence"/>
</dbReference>
<keyword evidence="4 6" id="KW-0368">Histidine biosynthesis</keyword>
<dbReference type="GO" id="GO:0004424">
    <property type="term" value="F:imidazoleglycerol-phosphate dehydratase activity"/>
    <property type="evidence" value="ECO:0007669"/>
    <property type="project" value="UniProtKB-UniRule"/>
</dbReference>
<evidence type="ECO:0000256" key="2">
    <source>
        <dbReference type="ARBA" id="ARBA00016664"/>
    </source>
</evidence>
<evidence type="ECO:0000313" key="9">
    <source>
        <dbReference type="Proteomes" id="UP000230790"/>
    </source>
</evidence>
<dbReference type="Gene3D" id="3.30.230.40">
    <property type="entry name" value="Imidazole glycerol phosphate dehydratase, domain 1"/>
    <property type="match status" value="2"/>
</dbReference>
<dbReference type="AlphaFoldDB" id="A0A2M8QB77"/>
<dbReference type="EMBL" id="PGTN01000071">
    <property type="protein sequence ID" value="PJF47056.1"/>
    <property type="molecule type" value="Genomic_DNA"/>
</dbReference>
<dbReference type="UniPathway" id="UPA00031">
    <property type="reaction ID" value="UER00011"/>
</dbReference>
<dbReference type="PROSITE" id="PS00954">
    <property type="entry name" value="IGP_DEHYDRATASE_1"/>
    <property type="match status" value="1"/>
</dbReference>
<comment type="pathway">
    <text evidence="1 6 7">Amino-acid biosynthesis; L-histidine biosynthesis; L-histidine from 5-phospho-alpha-D-ribose 1-diphosphate: step 6/9.</text>
</comment>
<dbReference type="Pfam" id="PF00475">
    <property type="entry name" value="IGPD"/>
    <property type="match status" value="1"/>
</dbReference>
<sequence length="195" mass="21185">MARIGRIQRKTNETDVSVYLDLDGAGRAEIQTGVGFYDHMLHHVAHHGLFDLTVRAVGDLQVDEHHTVEDVAIALGQALNEALGDRAGIVRMADAWVTMDEALAHVVVDLSGRPYAIFRGALDGPKIGNLSATLIPHVFESIATHGRLNLHARVLYGRDDHHKAEALFKALGRALDAATRIDPRRSGIPSTKGVL</sequence>
<comment type="similarity">
    <text evidence="6 7">Belongs to the imidazoleglycerol-phosphate dehydratase family.</text>
</comment>
<dbReference type="InterPro" id="IPR000807">
    <property type="entry name" value="ImidazoleglycerolP_deHydtase"/>
</dbReference>
<dbReference type="GO" id="GO:0000105">
    <property type="term" value="P:L-histidine biosynthetic process"/>
    <property type="evidence" value="ECO:0007669"/>
    <property type="project" value="UniProtKB-UniRule"/>
</dbReference>
<gene>
    <name evidence="6" type="primary">hisB</name>
    <name evidence="8" type="ORF">CUN48_10640</name>
</gene>
<keyword evidence="3 6" id="KW-0028">Amino-acid biosynthesis</keyword>
<dbReference type="CDD" id="cd07914">
    <property type="entry name" value="IGPD"/>
    <property type="match status" value="1"/>
</dbReference>
<organism evidence="8 9">
    <name type="scientific">Candidatus Thermofonsia Clade 3 bacterium</name>
    <dbReference type="NCBI Taxonomy" id="2364212"/>
    <lineage>
        <taxon>Bacteria</taxon>
        <taxon>Bacillati</taxon>
        <taxon>Chloroflexota</taxon>
        <taxon>Candidatus Thermofontia</taxon>
        <taxon>Candidatus Thermofonsia Clade 3</taxon>
    </lineage>
</organism>
<dbReference type="PANTHER" id="PTHR23133">
    <property type="entry name" value="IMIDAZOLEGLYCEROL-PHOSPHATE DEHYDRATASE HIS7"/>
    <property type="match status" value="1"/>
</dbReference>
<dbReference type="EC" id="4.2.1.19" evidence="6 7"/>
<dbReference type="InterPro" id="IPR038494">
    <property type="entry name" value="IGPD_sf"/>
</dbReference>
<keyword evidence="5 6" id="KW-0456">Lyase</keyword>
<comment type="subcellular location">
    <subcellularLocation>
        <location evidence="6 7">Cytoplasm</location>
    </subcellularLocation>
</comment>
<evidence type="ECO:0000256" key="1">
    <source>
        <dbReference type="ARBA" id="ARBA00005047"/>
    </source>
</evidence>
<protein>
    <recommendedName>
        <fullName evidence="2 6">Imidazoleglycerol-phosphate dehydratase</fullName>
        <shortName evidence="6">IGPD</shortName>
        <ecNumber evidence="6 7">4.2.1.19</ecNumber>
    </recommendedName>
</protein>
<keyword evidence="6" id="KW-0963">Cytoplasm</keyword>
<reference evidence="8 9" key="1">
    <citation type="submission" date="2017-11" db="EMBL/GenBank/DDBJ databases">
        <title>Evolution of Phototrophy in the Chloroflexi Phylum Driven by Horizontal Gene Transfer.</title>
        <authorList>
            <person name="Ward L.M."/>
            <person name="Hemp J."/>
            <person name="Shih P.M."/>
            <person name="Mcglynn S.E."/>
            <person name="Fischer W."/>
        </authorList>
    </citation>
    <scope>NUCLEOTIDE SEQUENCE [LARGE SCALE GENOMIC DNA]</scope>
    <source>
        <strain evidence="8">JP3_7</strain>
    </source>
</reference>
<dbReference type="NCBIfam" id="NF002116">
    <property type="entry name" value="PRK00951.2-6"/>
    <property type="match status" value="1"/>
</dbReference>
<dbReference type="PROSITE" id="PS00955">
    <property type="entry name" value="IGP_DEHYDRATASE_2"/>
    <property type="match status" value="1"/>
</dbReference>
<name>A0A2M8QB77_9CHLR</name>
<evidence type="ECO:0000256" key="5">
    <source>
        <dbReference type="ARBA" id="ARBA00023239"/>
    </source>
</evidence>
<evidence type="ECO:0000256" key="7">
    <source>
        <dbReference type="RuleBase" id="RU000599"/>
    </source>
</evidence>
<dbReference type="FunFam" id="3.30.230.40:FF:000001">
    <property type="entry name" value="Imidazoleglycerol-phosphate dehydratase HisB"/>
    <property type="match status" value="1"/>
</dbReference>
<dbReference type="PANTHER" id="PTHR23133:SF2">
    <property type="entry name" value="IMIDAZOLEGLYCEROL-PHOSPHATE DEHYDRATASE"/>
    <property type="match status" value="1"/>
</dbReference>
<accession>A0A2M8QB77</accession>
<evidence type="ECO:0000313" key="8">
    <source>
        <dbReference type="EMBL" id="PJF47056.1"/>
    </source>
</evidence>
<dbReference type="FunFam" id="3.30.230.40:FF:000003">
    <property type="entry name" value="Imidazoleglycerol-phosphate dehydratase HisB"/>
    <property type="match status" value="1"/>
</dbReference>
<dbReference type="NCBIfam" id="NF002111">
    <property type="entry name" value="PRK00951.2-1"/>
    <property type="match status" value="1"/>
</dbReference>
<evidence type="ECO:0000256" key="6">
    <source>
        <dbReference type="HAMAP-Rule" id="MF_00076"/>
    </source>
</evidence>
<comment type="caution">
    <text evidence="8">The sequence shown here is derived from an EMBL/GenBank/DDBJ whole genome shotgun (WGS) entry which is preliminary data.</text>
</comment>
<dbReference type="NCBIfam" id="NF002114">
    <property type="entry name" value="PRK00951.2-4"/>
    <property type="match status" value="1"/>
</dbReference>
<dbReference type="InterPro" id="IPR020565">
    <property type="entry name" value="ImidazoleglycerP_deHydtase_CS"/>
</dbReference>
<dbReference type="GO" id="GO:0005737">
    <property type="term" value="C:cytoplasm"/>
    <property type="evidence" value="ECO:0007669"/>
    <property type="project" value="UniProtKB-SubCell"/>
</dbReference>
<dbReference type="SUPFAM" id="SSF54211">
    <property type="entry name" value="Ribosomal protein S5 domain 2-like"/>
    <property type="match status" value="2"/>
</dbReference>
<dbReference type="HAMAP" id="MF_00076">
    <property type="entry name" value="HisB"/>
    <property type="match status" value="1"/>
</dbReference>
<evidence type="ECO:0000256" key="4">
    <source>
        <dbReference type="ARBA" id="ARBA00023102"/>
    </source>
</evidence>
<evidence type="ECO:0000256" key="3">
    <source>
        <dbReference type="ARBA" id="ARBA00022605"/>
    </source>
</evidence>
<proteinExistence type="inferred from homology"/>
<dbReference type="NCBIfam" id="NF002110">
    <property type="entry name" value="PRK00951.1-6"/>
    <property type="match status" value="1"/>
</dbReference>
<dbReference type="InterPro" id="IPR020568">
    <property type="entry name" value="Ribosomal_Su5_D2-typ_SF"/>
</dbReference>
<comment type="catalytic activity">
    <reaction evidence="6 7">
        <text>D-erythro-1-(imidazol-4-yl)glycerol 3-phosphate = 3-(imidazol-4-yl)-2-oxopropyl phosphate + H2O</text>
        <dbReference type="Rhea" id="RHEA:11040"/>
        <dbReference type="ChEBI" id="CHEBI:15377"/>
        <dbReference type="ChEBI" id="CHEBI:57766"/>
        <dbReference type="ChEBI" id="CHEBI:58278"/>
        <dbReference type="EC" id="4.2.1.19"/>
    </reaction>
</comment>